<gene>
    <name evidence="2" type="ORF">FHX37_0716</name>
</gene>
<protein>
    <submittedName>
        <fullName evidence="2">Glyoxylase-like metal-dependent hydrolase (Beta-lactamase superfamily II)</fullName>
    </submittedName>
</protein>
<evidence type="ECO:0000313" key="2">
    <source>
        <dbReference type="EMBL" id="TQN30828.1"/>
    </source>
</evidence>
<sequence>MREVPNVARLGDGVWSLPVPIPDNPLGYTLVYALATPHGPVLVDAGWNHEESWQALTTGLESIGSNVEDVHGVILTHFHPDHSGLAERIRATSGAWIAAHQADADLVRRIAALSGAEQSELELAQLRRAGASSEEIAEYAQLEPRIDPPPLPDHELSHGDTLDISGAKLRVIWTPGHAPGHVCLHLEDSGFLFLGDHVLPRITPHIGLFPFDDEHDPLGSFLDSLEQISTVDAWALPAHEQPFTDLAARTTEIIDHHEERLSTLSAALSPSPATLWELVVNLPWRKGWENMHTFARRMAASETAAHMRTLERRERALREHGPDGVVRWTSP</sequence>
<organism evidence="2 3">
    <name type="scientific">Haloactinospora alba</name>
    <dbReference type="NCBI Taxonomy" id="405555"/>
    <lineage>
        <taxon>Bacteria</taxon>
        <taxon>Bacillati</taxon>
        <taxon>Actinomycetota</taxon>
        <taxon>Actinomycetes</taxon>
        <taxon>Streptosporangiales</taxon>
        <taxon>Nocardiopsidaceae</taxon>
        <taxon>Haloactinospora</taxon>
    </lineage>
</organism>
<dbReference type="InterPro" id="IPR036866">
    <property type="entry name" value="RibonucZ/Hydroxyglut_hydro"/>
</dbReference>
<keyword evidence="2" id="KW-0378">Hydrolase</keyword>
<dbReference type="Proteomes" id="UP000317422">
    <property type="component" value="Unassembled WGS sequence"/>
</dbReference>
<reference evidence="2 3" key="1">
    <citation type="submission" date="2019-06" db="EMBL/GenBank/DDBJ databases">
        <title>Sequencing the genomes of 1000 actinobacteria strains.</title>
        <authorList>
            <person name="Klenk H.-P."/>
        </authorList>
    </citation>
    <scope>NUCLEOTIDE SEQUENCE [LARGE SCALE GENOMIC DNA]</scope>
    <source>
        <strain evidence="2 3">DSM 45015</strain>
    </source>
</reference>
<dbReference type="InterPro" id="IPR036388">
    <property type="entry name" value="WH-like_DNA-bd_sf"/>
</dbReference>
<evidence type="ECO:0000313" key="3">
    <source>
        <dbReference type="Proteomes" id="UP000317422"/>
    </source>
</evidence>
<dbReference type="SMART" id="SM00849">
    <property type="entry name" value="Lactamase_B"/>
    <property type="match status" value="1"/>
</dbReference>
<accession>A0A543NG55</accession>
<dbReference type="InterPro" id="IPR001279">
    <property type="entry name" value="Metallo-B-lactamas"/>
</dbReference>
<proteinExistence type="predicted"/>
<dbReference type="RefSeq" id="WP_141922069.1">
    <property type="nucleotide sequence ID" value="NZ_VFQC01000001.1"/>
</dbReference>
<name>A0A543NG55_9ACTN</name>
<dbReference type="Pfam" id="PF00753">
    <property type="entry name" value="Lactamase_B"/>
    <property type="match status" value="1"/>
</dbReference>
<feature type="domain" description="Metallo-beta-lactamase" evidence="1">
    <location>
        <begin position="28"/>
        <end position="239"/>
    </location>
</feature>
<dbReference type="InterPro" id="IPR050662">
    <property type="entry name" value="Sec-metab_biosynth-thioest"/>
</dbReference>
<dbReference type="GO" id="GO:0016787">
    <property type="term" value="F:hydrolase activity"/>
    <property type="evidence" value="ECO:0007669"/>
    <property type="project" value="UniProtKB-KW"/>
</dbReference>
<evidence type="ECO:0000259" key="1">
    <source>
        <dbReference type="SMART" id="SM00849"/>
    </source>
</evidence>
<keyword evidence="3" id="KW-1185">Reference proteome</keyword>
<dbReference type="AlphaFoldDB" id="A0A543NG55"/>
<dbReference type="CDD" id="cd07725">
    <property type="entry name" value="TTHA1429-like_MBL-fold"/>
    <property type="match status" value="1"/>
</dbReference>
<dbReference type="PANTHER" id="PTHR23131:SF4">
    <property type="entry name" value="METALLO-BETA-LACTAMASE SUPERFAMILY POTEIN"/>
    <property type="match status" value="1"/>
</dbReference>
<comment type="caution">
    <text evidence="2">The sequence shown here is derived from an EMBL/GenBank/DDBJ whole genome shotgun (WGS) entry which is preliminary data.</text>
</comment>
<dbReference type="PANTHER" id="PTHR23131">
    <property type="entry name" value="ENDORIBONUCLEASE LACTB2"/>
    <property type="match status" value="1"/>
</dbReference>
<dbReference type="SUPFAM" id="SSF56281">
    <property type="entry name" value="Metallo-hydrolase/oxidoreductase"/>
    <property type="match status" value="1"/>
</dbReference>
<dbReference type="EMBL" id="VFQC01000001">
    <property type="protein sequence ID" value="TQN30828.1"/>
    <property type="molecule type" value="Genomic_DNA"/>
</dbReference>
<dbReference type="Gene3D" id="1.10.10.10">
    <property type="entry name" value="Winged helix-like DNA-binding domain superfamily/Winged helix DNA-binding domain"/>
    <property type="match status" value="1"/>
</dbReference>
<dbReference type="Gene3D" id="3.60.15.10">
    <property type="entry name" value="Ribonuclease Z/Hydroxyacylglutathione hydrolase-like"/>
    <property type="match status" value="1"/>
</dbReference>
<dbReference type="OrthoDB" id="2971563at2"/>